<evidence type="ECO:0000256" key="1">
    <source>
        <dbReference type="SAM" id="MobiDB-lite"/>
    </source>
</evidence>
<dbReference type="Pfam" id="PF16220">
    <property type="entry name" value="DUF4880"/>
    <property type="match status" value="1"/>
</dbReference>
<sequence>MSHRETGAIGQFEETAQRTGQTSRQAIDQAIVQQAARWMARLWSDDVSAADTAACAHWRQQHPEHERAWQRLQSMEQKFSAMPDPAARHALKSAPEKIMLTRRKSLQMLGLALAAGGSTQLIRRSDTWRLLSSDYASAVGEIRNLSLPDGTQVVLNTNSAIDIDYTSSERRILLRAGEILVSTAPDNAAQYRPLSVHARDGGIRALGTRFVVRQQDQQTSVAVLQDAVEIRPRQHPDQLIRLDAGQRLDFSAALSGPIETLGENTASWSRGVLVAEQMPIQAFIDELGRYRPGILRCAPEIADMKVSGVFSLRDTDRSLQNLTLGLPLQLSYRTRYWVTVLPR</sequence>
<dbReference type="Pfam" id="PF04773">
    <property type="entry name" value="FecR"/>
    <property type="match status" value="1"/>
</dbReference>
<dbReference type="InterPro" id="IPR006860">
    <property type="entry name" value="FecR"/>
</dbReference>
<dbReference type="PANTHER" id="PTHR30273">
    <property type="entry name" value="PERIPLASMIC SIGNAL SENSOR AND SIGMA FACTOR ACTIVATOR FECR-RELATED"/>
    <property type="match status" value="1"/>
</dbReference>
<evidence type="ECO:0000313" key="4">
    <source>
        <dbReference type="EMBL" id="MFL9924773.1"/>
    </source>
</evidence>
<organism evidence="4 5">
    <name type="scientific">Herbaspirillum lusitanum</name>
    <dbReference type="NCBI Taxonomy" id="213312"/>
    <lineage>
        <taxon>Bacteria</taxon>
        <taxon>Pseudomonadati</taxon>
        <taxon>Pseudomonadota</taxon>
        <taxon>Betaproteobacteria</taxon>
        <taxon>Burkholderiales</taxon>
        <taxon>Oxalobacteraceae</taxon>
        <taxon>Herbaspirillum</taxon>
    </lineage>
</organism>
<proteinExistence type="predicted"/>
<dbReference type="InterPro" id="IPR012373">
    <property type="entry name" value="Ferrdict_sens_TM"/>
</dbReference>
<evidence type="ECO:0000259" key="3">
    <source>
        <dbReference type="Pfam" id="PF16220"/>
    </source>
</evidence>
<dbReference type="RefSeq" id="WP_408157721.1">
    <property type="nucleotide sequence ID" value="NZ_JAQQFM010000004.1"/>
</dbReference>
<feature type="region of interest" description="Disordered" evidence="1">
    <location>
        <begin position="1"/>
        <end position="21"/>
    </location>
</feature>
<keyword evidence="5" id="KW-1185">Reference proteome</keyword>
<dbReference type="PANTHER" id="PTHR30273:SF2">
    <property type="entry name" value="PROTEIN FECR"/>
    <property type="match status" value="1"/>
</dbReference>
<feature type="domain" description="FecR N-terminal" evidence="3">
    <location>
        <begin position="33"/>
        <end position="74"/>
    </location>
</feature>
<dbReference type="Gene3D" id="2.60.120.1440">
    <property type="match status" value="1"/>
</dbReference>
<dbReference type="InterPro" id="IPR032623">
    <property type="entry name" value="FecR_N"/>
</dbReference>
<dbReference type="PIRSF" id="PIRSF018266">
    <property type="entry name" value="FecR"/>
    <property type="match status" value="1"/>
</dbReference>
<accession>A0ABW9A7Q8</accession>
<name>A0ABW9A7Q8_9BURK</name>
<protein>
    <submittedName>
        <fullName evidence="4">FecR domain-containing protein</fullName>
    </submittedName>
</protein>
<feature type="domain" description="FecR protein" evidence="2">
    <location>
        <begin position="134"/>
        <end position="229"/>
    </location>
</feature>
<gene>
    <name evidence="4" type="ORF">PQR62_10890</name>
</gene>
<comment type="caution">
    <text evidence="4">The sequence shown here is derived from an EMBL/GenBank/DDBJ whole genome shotgun (WGS) entry which is preliminary data.</text>
</comment>
<reference evidence="4 5" key="1">
    <citation type="journal article" date="2024" name="Chem. Sci.">
        <title>Discovery of megapolipeptins by genome mining of a Burkholderiales bacteria collection.</title>
        <authorList>
            <person name="Paulo B.S."/>
            <person name="Recchia M.J.J."/>
            <person name="Lee S."/>
            <person name="Fergusson C.H."/>
            <person name="Romanowski S.B."/>
            <person name="Hernandez A."/>
            <person name="Krull N."/>
            <person name="Liu D.Y."/>
            <person name="Cavanagh H."/>
            <person name="Bos A."/>
            <person name="Gray C.A."/>
            <person name="Murphy B.T."/>
            <person name="Linington R.G."/>
            <person name="Eustaquio A.S."/>
        </authorList>
    </citation>
    <scope>NUCLEOTIDE SEQUENCE [LARGE SCALE GENOMIC DNA]</scope>
    <source>
        <strain evidence="4 5">RL21-008-BIB-A</strain>
    </source>
</reference>
<evidence type="ECO:0000313" key="5">
    <source>
        <dbReference type="Proteomes" id="UP001629246"/>
    </source>
</evidence>
<dbReference type="EMBL" id="JAQQFM010000004">
    <property type="protein sequence ID" value="MFL9924773.1"/>
    <property type="molecule type" value="Genomic_DNA"/>
</dbReference>
<dbReference type="Proteomes" id="UP001629246">
    <property type="component" value="Unassembled WGS sequence"/>
</dbReference>
<evidence type="ECO:0000259" key="2">
    <source>
        <dbReference type="Pfam" id="PF04773"/>
    </source>
</evidence>